<organism evidence="1 2">
    <name type="scientific">Holotrichia oblita</name>
    <name type="common">Chafer beetle</name>
    <dbReference type="NCBI Taxonomy" id="644536"/>
    <lineage>
        <taxon>Eukaryota</taxon>
        <taxon>Metazoa</taxon>
        <taxon>Ecdysozoa</taxon>
        <taxon>Arthropoda</taxon>
        <taxon>Hexapoda</taxon>
        <taxon>Insecta</taxon>
        <taxon>Pterygota</taxon>
        <taxon>Neoptera</taxon>
        <taxon>Endopterygota</taxon>
        <taxon>Coleoptera</taxon>
        <taxon>Polyphaga</taxon>
        <taxon>Scarabaeiformia</taxon>
        <taxon>Scarabaeidae</taxon>
        <taxon>Melolonthinae</taxon>
        <taxon>Holotrichia</taxon>
    </lineage>
</organism>
<accession>A0ACB9TP88</accession>
<reference evidence="1" key="1">
    <citation type="submission" date="2022-04" db="EMBL/GenBank/DDBJ databases">
        <title>Chromosome-scale genome assembly of Holotrichia oblita Faldermann.</title>
        <authorList>
            <person name="Rongchong L."/>
        </authorList>
    </citation>
    <scope>NUCLEOTIDE SEQUENCE</scope>
    <source>
        <strain evidence="1">81SQS9</strain>
    </source>
</reference>
<proteinExistence type="predicted"/>
<evidence type="ECO:0000313" key="2">
    <source>
        <dbReference type="Proteomes" id="UP001056778"/>
    </source>
</evidence>
<dbReference type="EMBL" id="CM043016">
    <property type="protein sequence ID" value="KAI4468597.1"/>
    <property type="molecule type" value="Genomic_DNA"/>
</dbReference>
<protein>
    <submittedName>
        <fullName evidence="1">Uncharacterized protein</fullName>
    </submittedName>
</protein>
<name>A0ACB9TP88_HOLOL</name>
<evidence type="ECO:0000313" key="1">
    <source>
        <dbReference type="EMBL" id="KAI4468597.1"/>
    </source>
</evidence>
<sequence>MHSKLPEFGQLIVMFAAADNLEELNVVADEERNENKEEDTSNEEEDSENEVAHENIMMAKKKLFENEGSGSKSQVHLNISVEEISPIPKPRNLEQALQRGPQQAAEIISSPYKNHLTMKKEKIKKVSPRKPIKITSKEIKNAKEN</sequence>
<keyword evidence="2" id="KW-1185">Reference proteome</keyword>
<comment type="caution">
    <text evidence="1">The sequence shown here is derived from an EMBL/GenBank/DDBJ whole genome shotgun (WGS) entry which is preliminary data.</text>
</comment>
<gene>
    <name evidence="1" type="ORF">MML48_2g00000772</name>
</gene>
<dbReference type="Proteomes" id="UP001056778">
    <property type="component" value="Chromosome 2"/>
</dbReference>